<organism evidence="4 5">
    <name type="scientific">Pygoscelis adeliae</name>
    <name type="common">Adelie penguin</name>
    <dbReference type="NCBI Taxonomy" id="9238"/>
    <lineage>
        <taxon>Eukaryota</taxon>
        <taxon>Metazoa</taxon>
        <taxon>Chordata</taxon>
        <taxon>Craniata</taxon>
        <taxon>Vertebrata</taxon>
        <taxon>Euteleostomi</taxon>
        <taxon>Archelosauria</taxon>
        <taxon>Archosauria</taxon>
        <taxon>Dinosauria</taxon>
        <taxon>Saurischia</taxon>
        <taxon>Theropoda</taxon>
        <taxon>Coelurosauria</taxon>
        <taxon>Aves</taxon>
        <taxon>Neognathae</taxon>
        <taxon>Neoaves</taxon>
        <taxon>Aequornithes</taxon>
        <taxon>Sphenisciformes</taxon>
        <taxon>Spheniscidae</taxon>
        <taxon>Pygoscelis</taxon>
    </lineage>
</organism>
<dbReference type="EMBL" id="KL225056">
    <property type="protein sequence ID" value="KFW67046.1"/>
    <property type="molecule type" value="Genomic_DNA"/>
</dbReference>
<dbReference type="PROSITE" id="PS50227">
    <property type="entry name" value="G_PROTEIN_RECEP_F2_3"/>
    <property type="match status" value="1"/>
</dbReference>
<dbReference type="AlphaFoldDB" id="A0A093NSE4"/>
<reference evidence="4 5" key="1">
    <citation type="submission" date="2014-04" db="EMBL/GenBank/DDBJ databases">
        <title>Genome evolution of avian class.</title>
        <authorList>
            <person name="Zhang G."/>
            <person name="Li C."/>
        </authorList>
    </citation>
    <scope>NUCLEOTIDE SEQUENCE [LARGE SCALE GENOMIC DNA]</scope>
    <source>
        <strain evidence="4">BGI_AS28</strain>
    </source>
</reference>
<dbReference type="InterPro" id="IPR017983">
    <property type="entry name" value="GPCR_2_secretin-like_CS"/>
</dbReference>
<dbReference type="GO" id="GO:0007188">
    <property type="term" value="P:adenylate cyclase-modulating G protein-coupled receptor signaling pathway"/>
    <property type="evidence" value="ECO:0007669"/>
    <property type="project" value="TreeGrafter"/>
</dbReference>
<keyword evidence="4" id="KW-0675">Receptor</keyword>
<evidence type="ECO:0000313" key="5">
    <source>
        <dbReference type="Proteomes" id="UP000054081"/>
    </source>
</evidence>
<dbReference type="InterPro" id="IPR050332">
    <property type="entry name" value="GPCR_2"/>
</dbReference>
<name>A0A093NSE4_PYGAD</name>
<dbReference type="GO" id="GO:0004967">
    <property type="term" value="F:glucagon receptor activity"/>
    <property type="evidence" value="ECO:0007669"/>
    <property type="project" value="InterPro"/>
</dbReference>
<dbReference type="PROSITE" id="PS00649">
    <property type="entry name" value="G_PROTEIN_RECEP_F2_1"/>
    <property type="match status" value="1"/>
</dbReference>
<dbReference type="PANTHER" id="PTHR45620">
    <property type="entry name" value="PDF RECEPTOR-LIKE PROTEIN-RELATED"/>
    <property type="match status" value="1"/>
</dbReference>
<dbReference type="InterPro" id="IPR003290">
    <property type="entry name" value="GPCR_2_GLP1/glucagon_rcpt"/>
</dbReference>
<evidence type="ECO:0000313" key="4">
    <source>
        <dbReference type="EMBL" id="KFW67046.1"/>
    </source>
</evidence>
<feature type="non-terminal residue" evidence="4">
    <location>
        <position position="101"/>
    </location>
</feature>
<dbReference type="InterPro" id="IPR036445">
    <property type="entry name" value="GPCR_2_extracell_dom_sf"/>
</dbReference>
<dbReference type="GO" id="GO:0017046">
    <property type="term" value="F:peptide hormone binding"/>
    <property type="evidence" value="ECO:0007669"/>
    <property type="project" value="TreeGrafter"/>
</dbReference>
<dbReference type="InterPro" id="IPR001879">
    <property type="entry name" value="GPCR_2_extracellular_dom"/>
</dbReference>
<keyword evidence="1" id="KW-0732">Signal</keyword>
<dbReference type="SUPFAM" id="SSF111418">
    <property type="entry name" value="Hormone receptor domain"/>
    <property type="match status" value="1"/>
</dbReference>
<accession>A0A093NSE4</accession>
<keyword evidence="2" id="KW-1015">Disulfide bond</keyword>
<evidence type="ECO:0000256" key="2">
    <source>
        <dbReference type="ARBA" id="ARBA00023157"/>
    </source>
</evidence>
<sequence length="101" mass="11829">AKVLEKTFEEWMRYRDECLRRMASEPYPAGLFCNRTFDMYACWPDGSPGTAVNVSCPFYLPWFEKVKHGLVSRRCGADGQWVTVNGSQPWRDYSQCEEEME</sequence>
<gene>
    <name evidence="4" type="ORF">AS28_12324</name>
</gene>
<dbReference type="Proteomes" id="UP000054081">
    <property type="component" value="Unassembled WGS sequence"/>
</dbReference>
<dbReference type="PANTHER" id="PTHR45620:SF30">
    <property type="entry name" value="GLUCAGON RECEPTOR-LIKE PROTEIN"/>
    <property type="match status" value="1"/>
</dbReference>
<evidence type="ECO:0000259" key="3">
    <source>
        <dbReference type="PROSITE" id="PS50227"/>
    </source>
</evidence>
<dbReference type="FunFam" id="4.10.1240.10:FF:000009">
    <property type="entry name" value="Glucagon receptor"/>
    <property type="match status" value="1"/>
</dbReference>
<dbReference type="GO" id="GO:0005886">
    <property type="term" value="C:plasma membrane"/>
    <property type="evidence" value="ECO:0007669"/>
    <property type="project" value="TreeGrafter"/>
</dbReference>
<dbReference type="PRINTS" id="PR01353">
    <property type="entry name" value="GLUCAGNFAMLY"/>
</dbReference>
<proteinExistence type="predicted"/>
<dbReference type="Gene3D" id="4.10.1240.10">
    <property type="entry name" value="GPCR, family 2, extracellular hormone receptor domain"/>
    <property type="match status" value="1"/>
</dbReference>
<dbReference type="SMART" id="SM00008">
    <property type="entry name" value="HormR"/>
    <property type="match status" value="1"/>
</dbReference>
<evidence type="ECO:0000256" key="1">
    <source>
        <dbReference type="ARBA" id="ARBA00022729"/>
    </source>
</evidence>
<feature type="domain" description="G-protein coupled receptors family 2 profile 1" evidence="3">
    <location>
        <begin position="17"/>
        <end position="100"/>
    </location>
</feature>
<dbReference type="STRING" id="9238.A0A093NSE4"/>
<dbReference type="Pfam" id="PF02793">
    <property type="entry name" value="HRM"/>
    <property type="match status" value="1"/>
</dbReference>
<protein>
    <submittedName>
        <fullName evidence="4">Glucagon receptor</fullName>
    </submittedName>
</protein>
<keyword evidence="5" id="KW-1185">Reference proteome</keyword>
<feature type="non-terminal residue" evidence="4">
    <location>
        <position position="1"/>
    </location>
</feature>